<keyword evidence="2" id="KW-1133">Transmembrane helix</keyword>
<evidence type="ECO:0000313" key="4">
    <source>
        <dbReference type="Proteomes" id="UP000308705"/>
    </source>
</evidence>
<keyword evidence="2" id="KW-0472">Membrane</keyword>
<proteinExistence type="predicted"/>
<evidence type="ECO:0000256" key="2">
    <source>
        <dbReference type="SAM" id="Phobius"/>
    </source>
</evidence>
<comment type="caution">
    <text evidence="3">The sequence shown here is derived from an EMBL/GenBank/DDBJ whole genome shotgun (WGS) entry which is preliminary data.</text>
</comment>
<sequence length="144" mass="14979">MGRHRSDPLGIARIVLIVLAVGALLSLIVVGVVGLLTATDPIQAPDTPVPPAASAQAARTAPATLQITCQADNCPVFVRIPGGDVLINGQLSKGEQVAYFDLKLDVVLDDASLVKIWENGKPRPPVDPGERAAFTVSRGQGQPS</sequence>
<dbReference type="RefSeq" id="WP_137246474.1">
    <property type="nucleotide sequence ID" value="NZ_SZQA01000005.1"/>
</dbReference>
<organism evidence="3 4">
    <name type="scientific">Herbidospora galbida</name>
    <dbReference type="NCBI Taxonomy" id="2575442"/>
    <lineage>
        <taxon>Bacteria</taxon>
        <taxon>Bacillati</taxon>
        <taxon>Actinomycetota</taxon>
        <taxon>Actinomycetes</taxon>
        <taxon>Streptosporangiales</taxon>
        <taxon>Streptosporangiaceae</taxon>
        <taxon>Herbidospora</taxon>
    </lineage>
</organism>
<evidence type="ECO:0000256" key="1">
    <source>
        <dbReference type="SAM" id="MobiDB-lite"/>
    </source>
</evidence>
<reference evidence="3 4" key="1">
    <citation type="submission" date="2019-04" db="EMBL/GenBank/DDBJ databases">
        <title>Herbidospora sp. NEAU-GS14.nov., a novel actinomycete isolated from soil.</title>
        <authorList>
            <person name="Han L."/>
        </authorList>
    </citation>
    <scope>NUCLEOTIDE SEQUENCE [LARGE SCALE GENOMIC DNA]</scope>
    <source>
        <strain evidence="3 4">NEAU-GS14</strain>
    </source>
</reference>
<protein>
    <recommendedName>
        <fullName evidence="5">DUF4115 domain-containing protein</fullName>
    </recommendedName>
</protein>
<name>A0A4U3MPG2_9ACTN</name>
<dbReference type="Proteomes" id="UP000308705">
    <property type="component" value="Unassembled WGS sequence"/>
</dbReference>
<feature type="transmembrane region" description="Helical" evidence="2">
    <location>
        <begin position="12"/>
        <end position="36"/>
    </location>
</feature>
<accession>A0A4U3MPG2</accession>
<evidence type="ECO:0000313" key="3">
    <source>
        <dbReference type="EMBL" id="TKK89916.1"/>
    </source>
</evidence>
<evidence type="ECO:0008006" key="5">
    <source>
        <dbReference type="Google" id="ProtNLM"/>
    </source>
</evidence>
<keyword evidence="2" id="KW-0812">Transmembrane</keyword>
<feature type="region of interest" description="Disordered" evidence="1">
    <location>
        <begin position="120"/>
        <end position="144"/>
    </location>
</feature>
<dbReference type="EMBL" id="SZQA01000005">
    <property type="protein sequence ID" value="TKK89916.1"/>
    <property type="molecule type" value="Genomic_DNA"/>
</dbReference>
<gene>
    <name evidence="3" type="ORF">FDA94_08560</name>
</gene>
<dbReference type="AlphaFoldDB" id="A0A4U3MPG2"/>
<keyword evidence="4" id="KW-1185">Reference proteome</keyword>
<dbReference type="OrthoDB" id="3543776at2"/>